<keyword evidence="2" id="KW-0687">Ribonucleoprotein</keyword>
<keyword evidence="3" id="KW-0812">Transmembrane</keyword>
<proteinExistence type="predicted"/>
<dbReference type="EMBL" id="CP006628">
    <property type="protein sequence ID" value="AIB09763.1"/>
    <property type="molecule type" value="Genomic_DNA"/>
</dbReference>
<evidence type="ECO:0000313" key="4">
    <source>
        <dbReference type="EMBL" id="AIB09763.1"/>
    </source>
</evidence>
<dbReference type="GO" id="GO:0005840">
    <property type="term" value="C:ribosome"/>
    <property type="evidence" value="ECO:0007669"/>
    <property type="project" value="UniProtKB-KW"/>
</dbReference>
<dbReference type="Proteomes" id="UP000243670">
    <property type="component" value="Nucleomorph 2"/>
</dbReference>
<geneLocation type="nucleomorph" evidence="4"/>
<organism evidence="4 5">
    <name type="scientific">Lotharella oceanica</name>
    <dbReference type="NCBI Taxonomy" id="641309"/>
    <lineage>
        <taxon>Eukaryota</taxon>
        <taxon>Sar</taxon>
        <taxon>Rhizaria</taxon>
        <taxon>Cercozoa</taxon>
        <taxon>Chlorarachniophyceae</taxon>
        <taxon>Lotharella</taxon>
    </lineage>
</organism>
<dbReference type="GO" id="GO:0006412">
    <property type="term" value="P:translation"/>
    <property type="evidence" value="ECO:0007669"/>
    <property type="project" value="InterPro"/>
</dbReference>
<dbReference type="Pfam" id="PF01015">
    <property type="entry name" value="Ribosomal_S3Ae"/>
    <property type="match status" value="1"/>
</dbReference>
<name>A0A060DG53_9EUKA</name>
<reference evidence="4 5" key="1">
    <citation type="journal article" date="2014" name="BMC Genomics">
        <title>Nucleomorph and plastid genome sequences of the chlorarachniophyte Lotharella oceanica: convergent reductive evolution and frequent recombination in nucleomorph-bearing algae.</title>
        <authorList>
            <person name="Tanifuji G."/>
            <person name="Onodera N.T."/>
            <person name="Brown M.W."/>
            <person name="Curtis B.A."/>
            <person name="Roger A.J."/>
            <person name="Ka-Shu Wong G."/>
            <person name="Melkonian M."/>
            <person name="Archibald J.M."/>
        </authorList>
    </citation>
    <scope>NUCLEOTIDE SEQUENCE [LARGE SCALE GENOMIC DNA]</scope>
    <source>
        <strain evidence="4 5">CCMP622</strain>
    </source>
</reference>
<feature type="transmembrane region" description="Helical" evidence="3">
    <location>
        <begin position="6"/>
        <end position="23"/>
    </location>
</feature>
<accession>A0A060DG53</accession>
<dbReference type="GO" id="GO:1990904">
    <property type="term" value="C:ribonucleoprotein complex"/>
    <property type="evidence" value="ECO:0007669"/>
    <property type="project" value="UniProtKB-KW"/>
</dbReference>
<dbReference type="AlphaFoldDB" id="A0A060DG53"/>
<keyword evidence="4" id="KW-0542">Nucleomorph</keyword>
<evidence type="ECO:0000313" key="5">
    <source>
        <dbReference type="Proteomes" id="UP000243670"/>
    </source>
</evidence>
<dbReference type="SMART" id="SM01397">
    <property type="entry name" value="Ribosomal_S3Ae"/>
    <property type="match status" value="1"/>
</dbReference>
<sequence length="237" mass="28694">MNHILFFVFRIILLINIFIKMKMKKIKNTKKTKITKNLTYETKFLKNKLFRYILTPKLFNFKIIGSIITKKNFTSDLLKNNYYVEMSISEILKTFDNYYRIYKLKLSDLKYNQFHTNFEGYKITNDKLFSLLVKSYSTIELNLKIKTRCGTNFIIFSLFTTDKYFHSNRKGYYGKKSSIIKARKYCKQLIHEKLNNQTLDYLFSNLYTNYYQLKLTHFTKSFLPVANFYIIKIKKFK</sequence>
<dbReference type="GO" id="GO:0003735">
    <property type="term" value="F:structural constituent of ribosome"/>
    <property type="evidence" value="ECO:0007669"/>
    <property type="project" value="InterPro"/>
</dbReference>
<dbReference type="InterPro" id="IPR001593">
    <property type="entry name" value="Ribosomal_eS1"/>
</dbReference>
<keyword evidence="3" id="KW-0472">Membrane</keyword>
<evidence type="ECO:0000256" key="3">
    <source>
        <dbReference type="SAM" id="Phobius"/>
    </source>
</evidence>
<protein>
    <submittedName>
        <fullName evidence="4">40S ribosomal protein S3A</fullName>
    </submittedName>
</protein>
<gene>
    <name evidence="4" type="primary">rps3a</name>
    <name evidence="4" type="ORF">M951_chr260</name>
</gene>
<evidence type="ECO:0000256" key="2">
    <source>
        <dbReference type="ARBA" id="ARBA00023274"/>
    </source>
</evidence>
<evidence type="ECO:0000256" key="1">
    <source>
        <dbReference type="ARBA" id="ARBA00022980"/>
    </source>
</evidence>
<keyword evidence="1 4" id="KW-0689">Ribosomal protein</keyword>
<keyword evidence="3" id="KW-1133">Transmembrane helix</keyword>